<dbReference type="RefSeq" id="WP_160764629.1">
    <property type="nucleotide sequence ID" value="NZ_WUPT01000002.1"/>
</dbReference>
<name>A0A7C9IH19_9RHOB</name>
<feature type="domain" description="Activator of Hsp90 ATPase homologue 1/2-like C-terminal" evidence="2">
    <location>
        <begin position="21"/>
        <end position="156"/>
    </location>
</feature>
<proteinExistence type="inferred from homology"/>
<evidence type="ECO:0000259" key="2">
    <source>
        <dbReference type="Pfam" id="PF08327"/>
    </source>
</evidence>
<dbReference type="Gene3D" id="3.30.530.20">
    <property type="match status" value="1"/>
</dbReference>
<comment type="similarity">
    <text evidence="1">Belongs to the AHA1 family.</text>
</comment>
<dbReference type="AlphaFoldDB" id="A0A7C9IH19"/>
<accession>A0A7C9IH19</accession>
<dbReference type="InterPro" id="IPR023393">
    <property type="entry name" value="START-like_dom_sf"/>
</dbReference>
<comment type="caution">
    <text evidence="3">The sequence shown here is derived from an EMBL/GenBank/DDBJ whole genome shotgun (WGS) entry which is preliminary data.</text>
</comment>
<evidence type="ECO:0000256" key="1">
    <source>
        <dbReference type="ARBA" id="ARBA00006817"/>
    </source>
</evidence>
<evidence type="ECO:0000313" key="4">
    <source>
        <dbReference type="Proteomes" id="UP000480350"/>
    </source>
</evidence>
<protein>
    <recommendedName>
        <fullName evidence="2">Activator of Hsp90 ATPase homologue 1/2-like C-terminal domain-containing protein</fullName>
    </recommendedName>
</protein>
<keyword evidence="4" id="KW-1185">Reference proteome</keyword>
<organism evidence="3 4">
    <name type="scientific">Kangsaoukella pontilimi</name>
    <dbReference type="NCBI Taxonomy" id="2691042"/>
    <lineage>
        <taxon>Bacteria</taxon>
        <taxon>Pseudomonadati</taxon>
        <taxon>Pseudomonadota</taxon>
        <taxon>Alphaproteobacteria</taxon>
        <taxon>Rhodobacterales</taxon>
        <taxon>Paracoccaceae</taxon>
        <taxon>Kangsaoukella</taxon>
    </lineage>
</organism>
<evidence type="ECO:0000313" key="3">
    <source>
        <dbReference type="EMBL" id="MXQ08724.1"/>
    </source>
</evidence>
<sequence length="158" mass="17811">MNRMTMVMSGETDLVVTRRFNAAPNAVYDAHLNVEKVRRWMLGPEGWTMPSCEMDPQEGGTFAYTWEDSASGERFTIRGHFVRLDPPHRIEHIEAMEMPGMTTPESRVVTEFAKDGDGTVMTMTITYDSAESRQGAVESGMEEGMAWSYDNLDRMVSA</sequence>
<dbReference type="EMBL" id="WUPT01000002">
    <property type="protein sequence ID" value="MXQ08724.1"/>
    <property type="molecule type" value="Genomic_DNA"/>
</dbReference>
<dbReference type="Pfam" id="PF08327">
    <property type="entry name" value="AHSA1"/>
    <property type="match status" value="1"/>
</dbReference>
<dbReference type="Proteomes" id="UP000480350">
    <property type="component" value="Unassembled WGS sequence"/>
</dbReference>
<reference evidence="3 4" key="1">
    <citation type="submission" date="2019-12" db="EMBL/GenBank/DDBJ databases">
        <authorList>
            <person name="Lee S.D."/>
        </authorList>
    </citation>
    <scope>NUCLEOTIDE SEQUENCE [LARGE SCALE GENOMIC DNA]</scope>
    <source>
        <strain evidence="3 4">GH1-50</strain>
    </source>
</reference>
<dbReference type="SUPFAM" id="SSF55961">
    <property type="entry name" value="Bet v1-like"/>
    <property type="match status" value="1"/>
</dbReference>
<gene>
    <name evidence="3" type="ORF">GQ651_12780</name>
</gene>
<reference evidence="3 4" key="2">
    <citation type="submission" date="2020-03" db="EMBL/GenBank/DDBJ databases">
        <title>Kangsaoukella pontilimi gen. nov., sp. nov., a new member of the family Rhodobacteraceae isolated from a tidal mudflat.</title>
        <authorList>
            <person name="Kim I.S."/>
        </authorList>
    </citation>
    <scope>NUCLEOTIDE SEQUENCE [LARGE SCALE GENOMIC DNA]</scope>
    <source>
        <strain evidence="3 4">GH1-50</strain>
    </source>
</reference>
<dbReference type="InterPro" id="IPR013538">
    <property type="entry name" value="ASHA1/2-like_C"/>
</dbReference>